<dbReference type="InterPro" id="IPR000843">
    <property type="entry name" value="HTH_LacI"/>
</dbReference>
<dbReference type="InterPro" id="IPR046335">
    <property type="entry name" value="LacI/GalR-like_sensor"/>
</dbReference>
<feature type="domain" description="HTH lacI-type" evidence="4">
    <location>
        <begin position="1"/>
        <end position="55"/>
    </location>
</feature>
<dbReference type="GO" id="GO:0003700">
    <property type="term" value="F:DNA-binding transcription factor activity"/>
    <property type="evidence" value="ECO:0007669"/>
    <property type="project" value="TreeGrafter"/>
</dbReference>
<dbReference type="CDD" id="cd01392">
    <property type="entry name" value="HTH_LacI"/>
    <property type="match status" value="1"/>
</dbReference>
<name>A0AA46DXG8_9FUSO</name>
<evidence type="ECO:0000313" key="5">
    <source>
        <dbReference type="EMBL" id="TDT67942.1"/>
    </source>
</evidence>
<dbReference type="InterPro" id="IPR028082">
    <property type="entry name" value="Peripla_BP_I"/>
</dbReference>
<sequence>MNSKKIAKLAGVSRSTVSRVINNYSNVTEETRKKVQAIIDKYGYTPDAAGRSLAGKKNKVIGLFIVDHYLKKDRYVIHDSPYLSEFISYATDIADDQDYHILVSVVTQREKYEKIRTLINSKMISGAIFVGGGAKKDELEKIINLGHKIVLIDEPLEKKYENVLHLLSENFEGGYMATEELIKNGHKKIAHITGELEKFDALERLRGYKKALEDNNIKLKNKYIAYGDFTMESGYLAIEELYEQNKNDMPTAIFVANDFMAIKVIEFLENKGFRIPEDISIIGFDNSNFTHFLAGGLTTISRSIEQLVNQSITNLINFLEKDEKKFAIDKKVKVKLIKRNTVKSITD</sequence>
<dbReference type="PROSITE" id="PS50932">
    <property type="entry name" value="HTH_LACI_2"/>
    <property type="match status" value="1"/>
</dbReference>
<keyword evidence="6" id="KW-1185">Reference proteome</keyword>
<dbReference type="Proteomes" id="UP000294678">
    <property type="component" value="Unassembled WGS sequence"/>
</dbReference>
<dbReference type="SUPFAM" id="SSF47413">
    <property type="entry name" value="lambda repressor-like DNA-binding domains"/>
    <property type="match status" value="1"/>
</dbReference>
<dbReference type="RefSeq" id="WP_134113806.1">
    <property type="nucleotide sequence ID" value="NZ_SOBG01000009.1"/>
</dbReference>
<dbReference type="SUPFAM" id="SSF53822">
    <property type="entry name" value="Periplasmic binding protein-like I"/>
    <property type="match status" value="1"/>
</dbReference>
<dbReference type="InterPro" id="IPR010982">
    <property type="entry name" value="Lambda_DNA-bd_dom_sf"/>
</dbReference>
<dbReference type="GO" id="GO:0000976">
    <property type="term" value="F:transcription cis-regulatory region binding"/>
    <property type="evidence" value="ECO:0007669"/>
    <property type="project" value="TreeGrafter"/>
</dbReference>
<dbReference type="PANTHER" id="PTHR30146">
    <property type="entry name" value="LACI-RELATED TRANSCRIPTIONAL REPRESSOR"/>
    <property type="match status" value="1"/>
</dbReference>
<dbReference type="Gene3D" id="1.10.260.40">
    <property type="entry name" value="lambda repressor-like DNA-binding domains"/>
    <property type="match status" value="1"/>
</dbReference>
<evidence type="ECO:0000259" key="4">
    <source>
        <dbReference type="PROSITE" id="PS50932"/>
    </source>
</evidence>
<dbReference type="PANTHER" id="PTHR30146:SF109">
    <property type="entry name" value="HTH-TYPE TRANSCRIPTIONAL REGULATOR GALS"/>
    <property type="match status" value="1"/>
</dbReference>
<evidence type="ECO:0000256" key="2">
    <source>
        <dbReference type="ARBA" id="ARBA00023125"/>
    </source>
</evidence>
<dbReference type="AlphaFoldDB" id="A0AA46DXG8"/>
<evidence type="ECO:0000256" key="3">
    <source>
        <dbReference type="ARBA" id="ARBA00023163"/>
    </source>
</evidence>
<reference evidence="5 6" key="1">
    <citation type="submission" date="2019-03" db="EMBL/GenBank/DDBJ databases">
        <title>Genomic Encyclopedia of Type Strains, Phase IV (KMG-IV): sequencing the most valuable type-strain genomes for metagenomic binning, comparative biology and taxonomic classification.</title>
        <authorList>
            <person name="Goeker M."/>
        </authorList>
    </citation>
    <scope>NUCLEOTIDE SEQUENCE [LARGE SCALE GENOMIC DNA]</scope>
    <source>
        <strain evidence="5 6">DSM 100055</strain>
    </source>
</reference>
<proteinExistence type="predicted"/>
<dbReference type="Gene3D" id="3.40.50.2300">
    <property type="match status" value="2"/>
</dbReference>
<accession>A0AA46DXG8</accession>
<dbReference type="EMBL" id="SOBG01000009">
    <property type="protein sequence ID" value="TDT67942.1"/>
    <property type="molecule type" value="Genomic_DNA"/>
</dbReference>
<evidence type="ECO:0000256" key="1">
    <source>
        <dbReference type="ARBA" id="ARBA00023015"/>
    </source>
</evidence>
<gene>
    <name evidence="5" type="ORF">EV215_1949</name>
</gene>
<keyword evidence="1" id="KW-0805">Transcription regulation</keyword>
<organism evidence="5 6">
    <name type="scientific">Hypnocyclicus thermotrophus</name>
    <dbReference type="NCBI Taxonomy" id="1627895"/>
    <lineage>
        <taxon>Bacteria</taxon>
        <taxon>Fusobacteriati</taxon>
        <taxon>Fusobacteriota</taxon>
        <taxon>Fusobacteriia</taxon>
        <taxon>Fusobacteriales</taxon>
        <taxon>Fusobacteriaceae</taxon>
        <taxon>Hypnocyclicus</taxon>
    </lineage>
</organism>
<evidence type="ECO:0000313" key="6">
    <source>
        <dbReference type="Proteomes" id="UP000294678"/>
    </source>
</evidence>
<keyword evidence="2" id="KW-0238">DNA-binding</keyword>
<dbReference type="Pfam" id="PF00356">
    <property type="entry name" value="LacI"/>
    <property type="match status" value="1"/>
</dbReference>
<dbReference type="CDD" id="cd06267">
    <property type="entry name" value="PBP1_LacI_sugar_binding-like"/>
    <property type="match status" value="1"/>
</dbReference>
<keyword evidence="3" id="KW-0804">Transcription</keyword>
<protein>
    <submittedName>
        <fullName evidence="5">LacI family transcriptional regulator</fullName>
    </submittedName>
</protein>
<dbReference type="SMART" id="SM00354">
    <property type="entry name" value="HTH_LACI"/>
    <property type="match status" value="1"/>
</dbReference>
<comment type="caution">
    <text evidence="5">The sequence shown here is derived from an EMBL/GenBank/DDBJ whole genome shotgun (WGS) entry which is preliminary data.</text>
</comment>
<dbReference type="Pfam" id="PF13377">
    <property type="entry name" value="Peripla_BP_3"/>
    <property type="match status" value="1"/>
</dbReference>